<reference evidence="5" key="2">
    <citation type="journal article" date="2023" name="BMC Genomics">
        <title>Pest status, molecular evolution, and epigenetic factors derived from the genome assembly of Frankliniella fusca, a thysanopteran phytovirus vector.</title>
        <authorList>
            <person name="Catto M.A."/>
            <person name="Labadie P.E."/>
            <person name="Jacobson A.L."/>
            <person name="Kennedy G.G."/>
            <person name="Srinivasan R."/>
            <person name="Hunt B.G."/>
        </authorList>
    </citation>
    <scope>NUCLEOTIDE SEQUENCE</scope>
    <source>
        <strain evidence="5">PL_HMW_Pooled</strain>
    </source>
</reference>
<dbReference type="InterPro" id="IPR051624">
    <property type="entry name" value="RMD1/Sad1-interacting"/>
</dbReference>
<dbReference type="AlphaFoldDB" id="A0AAE1L8Y9"/>
<dbReference type="Pfam" id="PF02582">
    <property type="entry name" value="DUF155"/>
    <property type="match status" value="1"/>
</dbReference>
<dbReference type="PANTHER" id="PTHR16255">
    <property type="entry name" value="REQUIRED FOR MEIOTIC NUCLEAR DIVISION PROTEIN 1 HOMOLOG"/>
    <property type="match status" value="1"/>
</dbReference>
<keyword evidence="6" id="KW-1185">Reference proteome</keyword>
<evidence type="ECO:0000259" key="4">
    <source>
        <dbReference type="Pfam" id="PF02582"/>
    </source>
</evidence>
<gene>
    <name evidence="5" type="ORF">KUF71_020553</name>
</gene>
<comment type="caution">
    <text evidence="5">The sequence shown here is derived from an EMBL/GenBank/DDBJ whole genome shotgun (WGS) entry which is preliminary data.</text>
</comment>
<dbReference type="Proteomes" id="UP001219518">
    <property type="component" value="Unassembled WGS sequence"/>
</dbReference>
<evidence type="ECO:0000313" key="6">
    <source>
        <dbReference type="Proteomes" id="UP001219518"/>
    </source>
</evidence>
<keyword evidence="2" id="KW-0175">Coiled coil</keyword>
<dbReference type="EMBL" id="JAHWGI010000197">
    <property type="protein sequence ID" value="KAK3910848.1"/>
    <property type="molecule type" value="Genomic_DNA"/>
</dbReference>
<name>A0AAE1L8Y9_9NEOP</name>
<evidence type="ECO:0000256" key="3">
    <source>
        <dbReference type="SAM" id="MobiDB-lite"/>
    </source>
</evidence>
<feature type="non-terminal residue" evidence="5">
    <location>
        <position position="1"/>
    </location>
</feature>
<evidence type="ECO:0000256" key="2">
    <source>
        <dbReference type="SAM" id="Coils"/>
    </source>
</evidence>
<feature type="region of interest" description="Disordered" evidence="3">
    <location>
        <begin position="459"/>
        <end position="482"/>
    </location>
</feature>
<comment type="similarity">
    <text evidence="1">Belongs to the RMD1/sif2 family.</text>
</comment>
<protein>
    <submittedName>
        <fullName evidence="5">Required for meiotic nuclear division protein 1-like protein</fullName>
    </submittedName>
</protein>
<evidence type="ECO:0000256" key="1">
    <source>
        <dbReference type="ARBA" id="ARBA00008306"/>
    </source>
</evidence>
<dbReference type="GO" id="GO:0051225">
    <property type="term" value="P:spindle assembly"/>
    <property type="evidence" value="ECO:0007669"/>
    <property type="project" value="InterPro"/>
</dbReference>
<accession>A0AAE1L8Y9</accession>
<dbReference type="InterPro" id="IPR029327">
    <property type="entry name" value="HAUS4"/>
</dbReference>
<organism evidence="5 6">
    <name type="scientific">Frankliniella fusca</name>
    <dbReference type="NCBI Taxonomy" id="407009"/>
    <lineage>
        <taxon>Eukaryota</taxon>
        <taxon>Metazoa</taxon>
        <taxon>Ecdysozoa</taxon>
        <taxon>Arthropoda</taxon>
        <taxon>Hexapoda</taxon>
        <taxon>Insecta</taxon>
        <taxon>Pterygota</taxon>
        <taxon>Neoptera</taxon>
        <taxon>Paraneoptera</taxon>
        <taxon>Thysanoptera</taxon>
        <taxon>Terebrantia</taxon>
        <taxon>Thripoidea</taxon>
        <taxon>Thripidae</taxon>
        <taxon>Frankliniella</taxon>
    </lineage>
</organism>
<feature type="domain" description="DUF155" evidence="4">
    <location>
        <begin position="546"/>
        <end position="721"/>
    </location>
</feature>
<dbReference type="GO" id="GO:0070131">
    <property type="term" value="P:positive regulation of mitochondrial translation"/>
    <property type="evidence" value="ECO:0007669"/>
    <property type="project" value="TreeGrafter"/>
</dbReference>
<dbReference type="PANTHER" id="PTHR16255:SF1">
    <property type="entry name" value="REQUIRED FOR MEIOTIC NUCLEAR DIVISION PROTEIN 1 HOMOLOG"/>
    <property type="match status" value="1"/>
</dbReference>
<evidence type="ECO:0000313" key="5">
    <source>
        <dbReference type="EMBL" id="KAK3910848.1"/>
    </source>
</evidence>
<dbReference type="Pfam" id="PF14735">
    <property type="entry name" value="HAUS4"/>
    <property type="match status" value="1"/>
</dbReference>
<dbReference type="GO" id="GO:0005739">
    <property type="term" value="C:mitochondrion"/>
    <property type="evidence" value="ECO:0007669"/>
    <property type="project" value="UniProtKB-ARBA"/>
</dbReference>
<reference evidence="5" key="1">
    <citation type="submission" date="2021-07" db="EMBL/GenBank/DDBJ databases">
        <authorList>
            <person name="Catto M.A."/>
            <person name="Jacobson A."/>
            <person name="Kennedy G."/>
            <person name="Labadie P."/>
            <person name="Hunt B.G."/>
            <person name="Srinivasan R."/>
        </authorList>
    </citation>
    <scope>NUCLEOTIDE SEQUENCE</scope>
    <source>
        <strain evidence="5">PL_HMW_Pooled</strain>
        <tissue evidence="5">Head</tissue>
    </source>
</reference>
<feature type="coiled-coil region" evidence="2">
    <location>
        <begin position="272"/>
        <end position="339"/>
    </location>
</feature>
<sequence length="768" mass="87578">MDSPSSEPADGCGRLSLSLVSYGTDDEDVDLSTAEQNSSDTLMPDIVTDVTQRADKVAGTDLTNEEDLITSIANQLGLSGVSNEKLEKVSVALEKMEISQQKYLKSKFIMNSVASIASDPRKLPEQTACRVNQIINHISLMDYVMPADIDSTDGVFGLSQNYLLEHFPKELTAVDFKSIREAVAEDIASKHKKLLEMDTRYSEKLSRLSGSPALSSNTCIELNSTHELLSLHQDLDREISIYESYLLESDKILTSLAKLKVDSFDSLNSNRVKHLKDRSGALKSEIQSLNNQIINGLYHEDQHLITAHANLKRNLDLALNEARSQLLDLQKKGSEYEKLRGTHFDRLVKEYKDLKSQIAQKEYALIVLSTTMSGIIWRGSLPLKYLRPLQFPKSLQVVSNVNRCSAQYLLLYSHYTSTPLSSRLLSSEVTPGVDKRFRSKASKVSHALKDSTDITSNLTQTFGKPRIPRRRSKSQQEEEDKGYPVVAFSTAEEYNLDALKAAISKQELYSVVEENETFKVQESKHQGEDVVHIKARYNVDSEPREVFFFRDGTAVFWNVLDLEISNFLRFIRPYECGRYNEKLVFSERELMSYNHGESKRTILRNDVIELASPNDNSLEKYSFSNAIALSVKLGIWEASLEKFIDSIEFISEDLKAGRKIRMTREEVLRKHGELFALRHLLNLSSDFLDTPDFYWDNEELEKLYLQTVNYFCISRRTRVMNEKINHCAGLIELVSSHLSDKHHIRLEWMIIVLIMVEVGFEFLHYVDP</sequence>
<dbReference type="InterPro" id="IPR003734">
    <property type="entry name" value="DUF155"/>
</dbReference>
<proteinExistence type="inferred from homology"/>
<dbReference type="GO" id="GO:0070652">
    <property type="term" value="C:HAUS complex"/>
    <property type="evidence" value="ECO:0007669"/>
    <property type="project" value="InterPro"/>
</dbReference>